<dbReference type="RefSeq" id="WP_274959450.1">
    <property type="nucleotide sequence ID" value="NZ_DYWQ01000124.1"/>
</dbReference>
<keyword evidence="2" id="KW-0460">Magnesium</keyword>
<feature type="non-terminal residue" evidence="5">
    <location>
        <position position="1"/>
    </location>
</feature>
<evidence type="ECO:0000256" key="1">
    <source>
        <dbReference type="ARBA" id="ARBA00022741"/>
    </source>
</evidence>
<dbReference type="Gene3D" id="3.40.50.300">
    <property type="entry name" value="P-loop containing nucleotide triphosphate hydrolases"/>
    <property type="match status" value="1"/>
</dbReference>
<sequence>PGYGFAKVSQKEKQRWADLISGYFAQERSFNLVIALVDIRHDAQRLDHEMVGFLRESGLPFVVALTKADKLGRSKQAQQAAAIARQLGIERDQVVVTSSETGQGVDDLRRRIADACL</sequence>
<dbReference type="Proteomes" id="UP000697330">
    <property type="component" value="Unassembled WGS sequence"/>
</dbReference>
<reference evidence="5" key="1">
    <citation type="journal article" date="2021" name="PeerJ">
        <title>Extensive microbial diversity within the chicken gut microbiome revealed by metagenomics and culture.</title>
        <authorList>
            <person name="Gilroy R."/>
            <person name="Ravi A."/>
            <person name="Getino M."/>
            <person name="Pursley I."/>
            <person name="Horton D.L."/>
            <person name="Alikhan N.F."/>
            <person name="Baker D."/>
            <person name="Gharbi K."/>
            <person name="Hall N."/>
            <person name="Watson M."/>
            <person name="Adriaenssens E.M."/>
            <person name="Foster-Nyarko E."/>
            <person name="Jarju S."/>
            <person name="Secka A."/>
            <person name="Antonio M."/>
            <person name="Oren A."/>
            <person name="Chaudhuri R.R."/>
            <person name="La Ragione R."/>
            <person name="Hildebrand F."/>
            <person name="Pallen M.J."/>
        </authorList>
    </citation>
    <scope>NUCLEOTIDE SEQUENCE</scope>
    <source>
        <strain evidence="5">CHK124-7917</strain>
    </source>
</reference>
<dbReference type="PROSITE" id="PS51706">
    <property type="entry name" value="G_ENGB"/>
    <property type="match status" value="1"/>
</dbReference>
<dbReference type="AlphaFoldDB" id="A0A921GGP6"/>
<evidence type="ECO:0000259" key="4">
    <source>
        <dbReference type="PROSITE" id="PS51706"/>
    </source>
</evidence>
<dbReference type="EMBL" id="DYWQ01000124">
    <property type="protein sequence ID" value="HJF45753.1"/>
    <property type="molecule type" value="Genomic_DNA"/>
</dbReference>
<keyword evidence="1" id="KW-0547">Nucleotide-binding</keyword>
<dbReference type="PANTHER" id="PTHR11649">
    <property type="entry name" value="MSS1/TRME-RELATED GTP-BINDING PROTEIN"/>
    <property type="match status" value="1"/>
</dbReference>
<dbReference type="GO" id="GO:0003924">
    <property type="term" value="F:GTPase activity"/>
    <property type="evidence" value="ECO:0007669"/>
    <property type="project" value="InterPro"/>
</dbReference>
<accession>A0A921GGP6</accession>
<reference evidence="5" key="2">
    <citation type="submission" date="2021-09" db="EMBL/GenBank/DDBJ databases">
        <authorList>
            <person name="Gilroy R."/>
        </authorList>
    </citation>
    <scope>NUCLEOTIDE SEQUENCE</scope>
    <source>
        <strain evidence="5">CHK124-7917</strain>
    </source>
</reference>
<gene>
    <name evidence="5" type="ORF">K8U72_08260</name>
</gene>
<feature type="domain" description="EngB-type G" evidence="4">
    <location>
        <begin position="1"/>
        <end position="117"/>
    </location>
</feature>
<evidence type="ECO:0000313" key="6">
    <source>
        <dbReference type="Proteomes" id="UP000697330"/>
    </source>
</evidence>
<dbReference type="PANTHER" id="PTHR11649:SF13">
    <property type="entry name" value="ENGB-TYPE G DOMAIN-CONTAINING PROTEIN"/>
    <property type="match status" value="1"/>
</dbReference>
<dbReference type="SUPFAM" id="SSF52540">
    <property type="entry name" value="P-loop containing nucleoside triphosphate hydrolases"/>
    <property type="match status" value="1"/>
</dbReference>
<dbReference type="GO" id="GO:0005525">
    <property type="term" value="F:GTP binding"/>
    <property type="evidence" value="ECO:0007669"/>
    <property type="project" value="UniProtKB-KW"/>
</dbReference>
<organism evidence="5 6">
    <name type="scientific">Thermophilibacter provencensis</name>
    <dbReference type="NCBI Taxonomy" id="1852386"/>
    <lineage>
        <taxon>Bacteria</taxon>
        <taxon>Bacillati</taxon>
        <taxon>Actinomycetota</taxon>
        <taxon>Coriobacteriia</taxon>
        <taxon>Coriobacteriales</taxon>
        <taxon>Atopobiaceae</taxon>
        <taxon>Thermophilibacter</taxon>
    </lineage>
</organism>
<name>A0A921GGP6_9ACTN</name>
<dbReference type="InterPro" id="IPR030393">
    <property type="entry name" value="G_ENGB_dom"/>
</dbReference>
<keyword evidence="3" id="KW-0342">GTP-binding</keyword>
<evidence type="ECO:0000256" key="2">
    <source>
        <dbReference type="ARBA" id="ARBA00022842"/>
    </source>
</evidence>
<dbReference type="Pfam" id="PF00009">
    <property type="entry name" value="GTP_EFTU"/>
    <property type="match status" value="1"/>
</dbReference>
<comment type="caution">
    <text evidence="5">The sequence shown here is derived from an EMBL/GenBank/DDBJ whole genome shotgun (WGS) entry which is preliminary data.</text>
</comment>
<protein>
    <submittedName>
        <fullName evidence="5">YihA family ribosome biogenesis GTP-binding protein</fullName>
    </submittedName>
</protein>
<dbReference type="InterPro" id="IPR027417">
    <property type="entry name" value="P-loop_NTPase"/>
</dbReference>
<proteinExistence type="predicted"/>
<evidence type="ECO:0000256" key="3">
    <source>
        <dbReference type="ARBA" id="ARBA00023134"/>
    </source>
</evidence>
<evidence type="ECO:0000313" key="5">
    <source>
        <dbReference type="EMBL" id="HJF45753.1"/>
    </source>
</evidence>
<dbReference type="InterPro" id="IPR000795">
    <property type="entry name" value="T_Tr_GTP-bd_dom"/>
</dbReference>